<dbReference type="InterPro" id="IPR001680">
    <property type="entry name" value="WD40_rpt"/>
</dbReference>
<dbReference type="EMBL" id="HBGY01003841">
    <property type="protein sequence ID" value="CAD9560027.1"/>
    <property type="molecule type" value="Transcribed_RNA"/>
</dbReference>
<dbReference type="PROSITE" id="PS50294">
    <property type="entry name" value="WD_REPEATS_REGION"/>
    <property type="match status" value="1"/>
</dbReference>
<evidence type="ECO:0000256" key="1">
    <source>
        <dbReference type="ARBA" id="ARBA00004138"/>
    </source>
</evidence>
<keyword evidence="3" id="KW-0963">Cytoplasm</keyword>
<evidence type="ECO:0000256" key="2">
    <source>
        <dbReference type="ARBA" id="ARBA00004245"/>
    </source>
</evidence>
<dbReference type="PANTHER" id="PTHR14885:SF3">
    <property type="entry name" value="CILIA- AND FLAGELLA-ASSOCIATED PROTEIN 44"/>
    <property type="match status" value="1"/>
</dbReference>
<dbReference type="PROSITE" id="PS50082">
    <property type="entry name" value="WD_REPEATS_2"/>
    <property type="match status" value="3"/>
</dbReference>
<dbReference type="InterPro" id="IPR055439">
    <property type="entry name" value="Beta-prop_EML_1st"/>
</dbReference>
<evidence type="ECO:0000256" key="3">
    <source>
        <dbReference type="ARBA" id="ARBA00022490"/>
    </source>
</evidence>
<gene>
    <name evidence="11" type="ORF">LDAN0321_LOCUS2353</name>
</gene>
<evidence type="ECO:0000256" key="7">
    <source>
        <dbReference type="ARBA" id="ARBA00023212"/>
    </source>
</evidence>
<reference evidence="11" key="1">
    <citation type="submission" date="2021-01" db="EMBL/GenBank/DDBJ databases">
        <authorList>
            <person name="Corre E."/>
            <person name="Pelletier E."/>
            <person name="Niang G."/>
            <person name="Scheremetjew M."/>
            <person name="Finn R."/>
            <person name="Kale V."/>
            <person name="Holt S."/>
            <person name="Cochrane G."/>
            <person name="Meng A."/>
            <person name="Brown T."/>
            <person name="Cohen L."/>
        </authorList>
    </citation>
    <scope>NUCLEOTIDE SEQUENCE</scope>
    <source>
        <strain evidence="11">B650</strain>
    </source>
</reference>
<feature type="domain" description="EML-like first beta-propeller" evidence="10">
    <location>
        <begin position="76"/>
        <end position="311"/>
    </location>
</feature>
<dbReference type="Pfam" id="PF00400">
    <property type="entry name" value="WD40"/>
    <property type="match status" value="2"/>
</dbReference>
<keyword evidence="5" id="KW-0677">Repeat</keyword>
<dbReference type="SUPFAM" id="SSF50998">
    <property type="entry name" value="Quinoprotein alcohol dehydrogenase-like"/>
    <property type="match status" value="1"/>
</dbReference>
<accession>A0A7S2NUH5</accession>
<dbReference type="PANTHER" id="PTHR14885">
    <property type="entry name" value="CILIA- AND FLAGELLA-ASSOCIATED PROTEIN 43-RELATED"/>
    <property type="match status" value="1"/>
</dbReference>
<dbReference type="Pfam" id="PF23409">
    <property type="entry name" value="Beta-prop_EML"/>
    <property type="match status" value="1"/>
</dbReference>
<dbReference type="AlphaFoldDB" id="A0A7S2NUH5"/>
<protein>
    <recommendedName>
        <fullName evidence="10">EML-like first beta-propeller domain-containing protein</fullName>
    </recommendedName>
</protein>
<organism evidence="11">
    <name type="scientific">Leptocylindrus danicus</name>
    <dbReference type="NCBI Taxonomy" id="163516"/>
    <lineage>
        <taxon>Eukaryota</taxon>
        <taxon>Sar</taxon>
        <taxon>Stramenopiles</taxon>
        <taxon>Ochrophyta</taxon>
        <taxon>Bacillariophyta</taxon>
        <taxon>Coscinodiscophyceae</taxon>
        <taxon>Chaetocerotophycidae</taxon>
        <taxon>Leptocylindrales</taxon>
        <taxon>Leptocylindraceae</taxon>
        <taxon>Leptocylindrus</taxon>
    </lineage>
</organism>
<evidence type="ECO:0000256" key="6">
    <source>
        <dbReference type="ARBA" id="ARBA00023054"/>
    </source>
</evidence>
<evidence type="ECO:0000256" key="8">
    <source>
        <dbReference type="ARBA" id="ARBA00023273"/>
    </source>
</evidence>
<dbReference type="SMART" id="SM00320">
    <property type="entry name" value="WD40"/>
    <property type="match status" value="7"/>
</dbReference>
<dbReference type="Gene3D" id="2.130.10.10">
    <property type="entry name" value="YVTN repeat-like/Quinoprotein amine dehydrogenase"/>
    <property type="match status" value="2"/>
</dbReference>
<dbReference type="InterPro" id="IPR011047">
    <property type="entry name" value="Quinoprotein_ADH-like_sf"/>
</dbReference>
<evidence type="ECO:0000259" key="10">
    <source>
        <dbReference type="Pfam" id="PF23409"/>
    </source>
</evidence>
<sequence>MNSIYDKSTLIPPLCENELPQDLHALYHIFGMDSSRTDVIMLNEFEILYTAGNAVIQFNTLTKRRKYVIGIDGGGIGCIRLHSDRKHLFVGEQGTSPAIYVYTLPDYNIVKRLQGGTERGYACMDISIDGNKLCSVGMKPDYTMAVWDWKEEKIILRAKAFGQQIYRVAFSPYEDGRIVTSGSGHIRFWTMANTFTGLKLQGDIGKFGKADLSDIHAFVELPDGKVLSGSESGHLLLWEGRYIKCRFITEEKADNFNKEAEQESNKVGSKPAHEGGIFSIRHDIERNQIISAGADGSIRWWPAHIIDTAETDHDATIDFLITPDREYFIQKDLKINNVLAPPEKSSGEDDSSTLLVVDANCSIWRSTLSDDGVTEQEMECHCGEVVGLATSPMEHIAVTAGRDGSVRFWDYVCKSKIADMRFGCACSSLKWIPKEIDHKVRSIAVGFVDGTLRLLCLNGDELVLLKTIKPHDGEITSIDFSSYGEYTATSSMDGTISILQLGADSNGSFSASNIQPLGYIQSKEGAVAGISWAEQSLLYTTKSGKLVEIDISGQTNFEVHSVPDDFMLSLNQIICKSGISCAITLPAENRAQVPFLWGTIGSTFGGTIHCGILQGDEYIKTYHSGKSKFCDFFFELKHSMNHSPLKIHYNAPSISSTT</sequence>
<proteinExistence type="predicted"/>
<dbReference type="GO" id="GO:0005856">
    <property type="term" value="C:cytoskeleton"/>
    <property type="evidence" value="ECO:0007669"/>
    <property type="project" value="UniProtKB-SubCell"/>
</dbReference>
<feature type="repeat" description="WD" evidence="9">
    <location>
        <begin position="270"/>
        <end position="301"/>
    </location>
</feature>
<name>A0A7S2NUH5_9STRA</name>
<evidence type="ECO:0000256" key="4">
    <source>
        <dbReference type="ARBA" id="ARBA00022574"/>
    </source>
</evidence>
<evidence type="ECO:0000256" key="5">
    <source>
        <dbReference type="ARBA" id="ARBA00022737"/>
    </source>
</evidence>
<evidence type="ECO:0000313" key="11">
    <source>
        <dbReference type="EMBL" id="CAD9560027.1"/>
    </source>
</evidence>
<keyword evidence="7" id="KW-0206">Cytoskeleton</keyword>
<comment type="subcellular location">
    <subcellularLocation>
        <location evidence="1">Cell projection</location>
        <location evidence="1">Cilium</location>
    </subcellularLocation>
    <subcellularLocation>
        <location evidence="2">Cytoplasm</location>
        <location evidence="2">Cytoskeleton</location>
    </subcellularLocation>
</comment>
<dbReference type="GO" id="GO:0005929">
    <property type="term" value="C:cilium"/>
    <property type="evidence" value="ECO:0007669"/>
    <property type="project" value="UniProtKB-SubCell"/>
</dbReference>
<keyword evidence="4 9" id="KW-0853">WD repeat</keyword>
<keyword evidence="6" id="KW-0175">Coiled coil</keyword>
<dbReference type="InterPro" id="IPR015943">
    <property type="entry name" value="WD40/YVTN_repeat-like_dom_sf"/>
</dbReference>
<feature type="repeat" description="WD" evidence="9">
    <location>
        <begin position="378"/>
        <end position="410"/>
    </location>
</feature>
<evidence type="ECO:0000256" key="9">
    <source>
        <dbReference type="PROSITE-ProRule" id="PRU00221"/>
    </source>
</evidence>
<feature type="repeat" description="WD" evidence="9">
    <location>
        <begin position="468"/>
        <end position="501"/>
    </location>
</feature>
<keyword evidence="8" id="KW-0966">Cell projection</keyword>